<proteinExistence type="predicted"/>
<evidence type="ECO:0000313" key="4">
    <source>
        <dbReference type="EMBL" id="CAE6811207.1"/>
    </source>
</evidence>
<dbReference type="InterPro" id="IPR001296">
    <property type="entry name" value="Glyco_trans_1"/>
</dbReference>
<keyword evidence="5" id="KW-1185">Reference proteome</keyword>
<dbReference type="PANTHER" id="PTHR46401:SF2">
    <property type="entry name" value="GLYCOSYLTRANSFERASE WBBK-RELATED"/>
    <property type="match status" value="1"/>
</dbReference>
<dbReference type="CDD" id="cd03809">
    <property type="entry name" value="GT4_MtfB-like"/>
    <property type="match status" value="1"/>
</dbReference>
<evidence type="ECO:0000256" key="1">
    <source>
        <dbReference type="ARBA" id="ARBA00022679"/>
    </source>
</evidence>
<dbReference type="SUPFAM" id="SSF53756">
    <property type="entry name" value="UDP-Glycosyltransferase/glycogen phosphorylase"/>
    <property type="match status" value="1"/>
</dbReference>
<keyword evidence="4" id="KW-0328">Glycosyltransferase</keyword>
<evidence type="ECO:0000259" key="2">
    <source>
        <dbReference type="Pfam" id="PF00534"/>
    </source>
</evidence>
<dbReference type="InterPro" id="IPR028098">
    <property type="entry name" value="Glyco_trans_4-like_N"/>
</dbReference>
<gene>
    <name evidence="4" type="primary">mshA_8</name>
    <name evidence="4" type="ORF">R69776_05692</name>
</gene>
<dbReference type="Gene3D" id="3.40.50.2000">
    <property type="entry name" value="Glycogen Phosphorylase B"/>
    <property type="match status" value="2"/>
</dbReference>
<organism evidence="4 5">
    <name type="scientific">Paraburkholderia nemoris</name>
    <dbReference type="NCBI Taxonomy" id="2793076"/>
    <lineage>
        <taxon>Bacteria</taxon>
        <taxon>Pseudomonadati</taxon>
        <taxon>Pseudomonadota</taxon>
        <taxon>Betaproteobacteria</taxon>
        <taxon>Burkholderiales</taxon>
        <taxon>Burkholderiaceae</taxon>
        <taxon>Paraburkholderia</taxon>
    </lineage>
</organism>
<evidence type="ECO:0000313" key="5">
    <source>
        <dbReference type="Proteomes" id="UP000673821"/>
    </source>
</evidence>
<feature type="domain" description="Glycosyltransferase subfamily 4-like N-terminal" evidence="3">
    <location>
        <begin position="45"/>
        <end position="125"/>
    </location>
</feature>
<feature type="domain" description="Glycosyl transferase family 1" evidence="2">
    <location>
        <begin position="138"/>
        <end position="288"/>
    </location>
</feature>
<accession>A0ABM8SHW3</accession>
<sequence>MSAYLSRRPASLQLKQLDLATKIGSPLSPIALGSGLRKTRDAGVFWSPGFVPPLRSPCPSVVTIHDLTHLHFYSRWHRYYYEMVFKRLLLECSAIVCVSEYTKQEFLDWSNIDPKKVHVVLNGVHESFFEKYEPLSCEFKYILYPGNRRKYKNLTRLFEAYAASVLPKQNVKLMLTGSPSAELTLLARKLGIEASVTYSGFVKDQDMPRLYSGALMIVFVSLYEGFGLPIVEGMASGVPVITSNVSAMAEIGEGAAELVDPYSVEAIRDAIDRVATDDARRLALIKRSEIHVRKFDWGRSACRLWEIVGELEN</sequence>
<dbReference type="RefSeq" id="WP_200659644.1">
    <property type="nucleotide sequence ID" value="NZ_CAJNBH010000019.1"/>
</dbReference>
<dbReference type="Pfam" id="PF00534">
    <property type="entry name" value="Glycos_transf_1"/>
    <property type="match status" value="1"/>
</dbReference>
<evidence type="ECO:0000259" key="3">
    <source>
        <dbReference type="Pfam" id="PF13439"/>
    </source>
</evidence>
<dbReference type="Pfam" id="PF13439">
    <property type="entry name" value="Glyco_transf_4"/>
    <property type="match status" value="1"/>
</dbReference>
<dbReference type="EC" id="2.4.1.250" evidence="4"/>
<dbReference type="GO" id="GO:0102710">
    <property type="term" value="F:D-inositol-3-phosphate glycosyltransferase activity"/>
    <property type="evidence" value="ECO:0007669"/>
    <property type="project" value="UniProtKB-EC"/>
</dbReference>
<dbReference type="EMBL" id="CAJNBH010000019">
    <property type="protein sequence ID" value="CAE6811207.1"/>
    <property type="molecule type" value="Genomic_DNA"/>
</dbReference>
<reference evidence="4 5" key="1">
    <citation type="submission" date="2021-02" db="EMBL/GenBank/DDBJ databases">
        <authorList>
            <person name="Vanwijnsberghe S."/>
        </authorList>
    </citation>
    <scope>NUCLEOTIDE SEQUENCE [LARGE SCALE GENOMIC DNA]</scope>
    <source>
        <strain evidence="4 5">R-69776</strain>
    </source>
</reference>
<name>A0ABM8SHW3_9BURK</name>
<keyword evidence="1 4" id="KW-0808">Transferase</keyword>
<protein>
    <submittedName>
        <fullName evidence="4">D-inositol-3-phosphate glycosyltransferase</fullName>
        <ecNumber evidence="4">2.4.1.250</ecNumber>
    </submittedName>
</protein>
<dbReference type="PANTHER" id="PTHR46401">
    <property type="entry name" value="GLYCOSYLTRANSFERASE WBBK-RELATED"/>
    <property type="match status" value="1"/>
</dbReference>
<comment type="caution">
    <text evidence="4">The sequence shown here is derived from an EMBL/GenBank/DDBJ whole genome shotgun (WGS) entry which is preliminary data.</text>
</comment>
<dbReference type="Proteomes" id="UP000673821">
    <property type="component" value="Unassembled WGS sequence"/>
</dbReference>